<organism evidence="1 2">
    <name type="scientific">Ixodes persulcatus</name>
    <name type="common">Taiga tick</name>
    <dbReference type="NCBI Taxonomy" id="34615"/>
    <lineage>
        <taxon>Eukaryota</taxon>
        <taxon>Metazoa</taxon>
        <taxon>Ecdysozoa</taxon>
        <taxon>Arthropoda</taxon>
        <taxon>Chelicerata</taxon>
        <taxon>Arachnida</taxon>
        <taxon>Acari</taxon>
        <taxon>Parasitiformes</taxon>
        <taxon>Ixodida</taxon>
        <taxon>Ixodoidea</taxon>
        <taxon>Ixodidae</taxon>
        <taxon>Ixodinae</taxon>
        <taxon>Ixodes</taxon>
    </lineage>
</organism>
<comment type="caution">
    <text evidence="1">The sequence shown here is derived from an EMBL/GenBank/DDBJ whole genome shotgun (WGS) entry which is preliminary data.</text>
</comment>
<evidence type="ECO:0000313" key="2">
    <source>
        <dbReference type="Proteomes" id="UP000805193"/>
    </source>
</evidence>
<gene>
    <name evidence="1" type="ORF">HPB47_017680</name>
</gene>
<dbReference type="Proteomes" id="UP000805193">
    <property type="component" value="Unassembled WGS sequence"/>
</dbReference>
<sequence>MEPAIRTESLRLLNPSGIGQISRRDARRVIATTSDVQLEHAVPVERRHDYLEFALPDFGIYEDVLKRKTPVGGAVRRAIVNKLFQACFKIVWYPSRQLYRVAAERLVSKYPHLADKIGSGSGLESWVLALRNRFKNMRKKTENCSEEMAAKKRQYLHKRQAEATSEGPSKRLCRLFDCGHLVVYGETAETLEKHNEWLHENVACEDEDQMRPRLLATAEERHQRLRTLTLSEALICYPFLGTETSLLMEFDVLFKAKGVESIENGCRVLCSLVLQSGEESEVVAFSEVASEDGVLAILQFVASRCKEPLNAVLTEESYEEEEDRLCFYVWGISSVTFITIIIPMGLFVLSHPRVHTTTSTQTSQSRTTPNSTAGFSDLPDPQLCAMPLLSDTSPVLPPSPLDPPLNESTLPAFQYRDVLCVLDIKSRGRPRHLHASKPAHEGAGLPDSEDLDTTSRGRRTARSTCLCSYCSKLIASSFAVVDDRLVAKRGRLDAAYLRELGIMNQAKRLFHRKQEVPIYMNVGGDRADSANISKALRDPASRRHLAAFIVNYTDSHIIS</sequence>
<dbReference type="EMBL" id="JABSTQ010006621">
    <property type="protein sequence ID" value="KAG0436954.1"/>
    <property type="molecule type" value="Genomic_DNA"/>
</dbReference>
<evidence type="ECO:0000313" key="1">
    <source>
        <dbReference type="EMBL" id="KAG0436954.1"/>
    </source>
</evidence>
<reference evidence="1 2" key="1">
    <citation type="journal article" date="2020" name="Cell">
        <title>Large-Scale Comparative Analyses of Tick Genomes Elucidate Their Genetic Diversity and Vector Capacities.</title>
        <authorList>
            <consortium name="Tick Genome and Microbiome Consortium (TIGMIC)"/>
            <person name="Jia N."/>
            <person name="Wang J."/>
            <person name="Shi W."/>
            <person name="Du L."/>
            <person name="Sun Y."/>
            <person name="Zhan W."/>
            <person name="Jiang J.F."/>
            <person name="Wang Q."/>
            <person name="Zhang B."/>
            <person name="Ji P."/>
            <person name="Bell-Sakyi L."/>
            <person name="Cui X.M."/>
            <person name="Yuan T.T."/>
            <person name="Jiang B.G."/>
            <person name="Yang W.F."/>
            <person name="Lam T.T."/>
            <person name="Chang Q.C."/>
            <person name="Ding S.J."/>
            <person name="Wang X.J."/>
            <person name="Zhu J.G."/>
            <person name="Ruan X.D."/>
            <person name="Zhao L."/>
            <person name="Wei J.T."/>
            <person name="Ye R.Z."/>
            <person name="Que T.C."/>
            <person name="Du C.H."/>
            <person name="Zhou Y.H."/>
            <person name="Cheng J.X."/>
            <person name="Dai P.F."/>
            <person name="Guo W.B."/>
            <person name="Han X.H."/>
            <person name="Huang E.J."/>
            <person name="Li L.F."/>
            <person name="Wei W."/>
            <person name="Gao Y.C."/>
            <person name="Liu J.Z."/>
            <person name="Shao H.Z."/>
            <person name="Wang X."/>
            <person name="Wang C.C."/>
            <person name="Yang T.C."/>
            <person name="Huo Q.B."/>
            <person name="Li W."/>
            <person name="Chen H.Y."/>
            <person name="Chen S.E."/>
            <person name="Zhou L.G."/>
            <person name="Ni X.B."/>
            <person name="Tian J.H."/>
            <person name="Sheng Y."/>
            <person name="Liu T."/>
            <person name="Pan Y.S."/>
            <person name="Xia L.Y."/>
            <person name="Li J."/>
            <person name="Zhao F."/>
            <person name="Cao W.C."/>
        </authorList>
    </citation>
    <scope>NUCLEOTIDE SEQUENCE [LARGE SCALE GENOMIC DNA]</scope>
    <source>
        <strain evidence="1">Iper-2018</strain>
    </source>
</reference>
<feature type="non-terminal residue" evidence="1">
    <location>
        <position position="559"/>
    </location>
</feature>
<keyword evidence="2" id="KW-1185">Reference proteome</keyword>
<protein>
    <submittedName>
        <fullName evidence="1">Uncharacterized protein</fullName>
    </submittedName>
</protein>
<name>A0AC60QMV4_IXOPE</name>
<accession>A0AC60QMV4</accession>
<proteinExistence type="predicted"/>